<protein>
    <submittedName>
        <fullName evidence="1">Uncharacterized protein</fullName>
    </submittedName>
</protein>
<gene>
    <name evidence="1" type="ORF">AGR7A_pAt30146</name>
</gene>
<evidence type="ECO:0000313" key="2">
    <source>
        <dbReference type="Proteomes" id="UP000192140"/>
    </source>
</evidence>
<keyword evidence="2" id="KW-1185">Reference proteome</keyword>
<sequence length="89" mass="9711">MWSAPDVWKSVVATCRFDASARLQSIDLHPIVIGGEGLDANNYHERIVPVPAPERLATEIIEDLATRSQSHGVSTTLAERCGKIWAVEG</sequence>
<name>A0A1S7UCK1_9HYPH</name>
<comment type="caution">
    <text evidence="1">The sequence shown here is derived from an EMBL/GenBank/DDBJ whole genome shotgun (WGS) entry which is preliminary data.</text>
</comment>
<dbReference type="EMBL" id="FCNP01000050">
    <property type="protein sequence ID" value="CVI64108.1"/>
    <property type="molecule type" value="Genomic_DNA"/>
</dbReference>
<organism evidence="1 2">
    <name type="scientific">Agrobacterium deltaense NCPPB 1641</name>
    <dbReference type="NCBI Taxonomy" id="1183425"/>
    <lineage>
        <taxon>Bacteria</taxon>
        <taxon>Pseudomonadati</taxon>
        <taxon>Pseudomonadota</taxon>
        <taxon>Alphaproteobacteria</taxon>
        <taxon>Hyphomicrobiales</taxon>
        <taxon>Rhizobiaceae</taxon>
        <taxon>Rhizobium/Agrobacterium group</taxon>
        <taxon>Agrobacterium</taxon>
    </lineage>
</organism>
<reference evidence="1" key="1">
    <citation type="submission" date="2016-01" db="EMBL/GenBank/DDBJ databases">
        <authorList>
            <person name="Regsiter A."/>
            <person name="william w."/>
        </authorList>
    </citation>
    <scope>NUCLEOTIDE SEQUENCE</scope>
    <source>
        <strain evidence="1">NCPPB 1641</strain>
    </source>
</reference>
<proteinExistence type="predicted"/>
<evidence type="ECO:0000313" key="1">
    <source>
        <dbReference type="EMBL" id="CVI64108.1"/>
    </source>
</evidence>
<dbReference type="AlphaFoldDB" id="A0A1S7UCK1"/>
<accession>A0A1S7UCK1</accession>
<dbReference type="Proteomes" id="UP000192140">
    <property type="component" value="Unassembled WGS sequence"/>
</dbReference>